<protein>
    <submittedName>
        <fullName evidence="1">Uncharacterized protein</fullName>
    </submittedName>
</protein>
<dbReference type="RefSeq" id="WP_185375135.1">
    <property type="nucleotide sequence ID" value="NZ_JAARNB010000009.1"/>
</dbReference>
<organism evidence="1 2">
    <name type="scientific">Listeria booriae</name>
    <dbReference type="NCBI Taxonomy" id="1552123"/>
    <lineage>
        <taxon>Bacteria</taxon>
        <taxon>Bacillati</taxon>
        <taxon>Bacillota</taxon>
        <taxon>Bacilli</taxon>
        <taxon>Bacillales</taxon>
        <taxon>Listeriaceae</taxon>
        <taxon>Listeria</taxon>
    </lineage>
</organism>
<gene>
    <name evidence="1" type="ORF">HB759_15955</name>
</gene>
<comment type="caution">
    <text evidence="1">The sequence shown here is derived from an EMBL/GenBank/DDBJ whole genome shotgun (WGS) entry which is preliminary data.</text>
</comment>
<name>A0A7X0WGK0_9LIST</name>
<accession>A0A7X0WGK0</accession>
<sequence length="193" mass="21812">MMECQAEMTAYVVGKHFGLDTEEASLDYIADWTNNGAEIEDKFDMLREVRDVSKSMIEEMSDYIERQQTNVLDKVQDIEVELDPHAEDSPEHQKTAVGGLSEVAKGLQEQHFIVEETPDKLEFHGFDQMLQGVVALSDADDKYQVKMDMYDENGEVQVPLINQDTSLSGVISVVEGVLTELAHEDQLKNQISR</sequence>
<reference evidence="1 2" key="1">
    <citation type="submission" date="2020-03" db="EMBL/GenBank/DDBJ databases">
        <title>Soil Listeria distribution.</title>
        <authorList>
            <person name="Liao J."/>
            <person name="Wiedmann M."/>
        </authorList>
    </citation>
    <scope>NUCLEOTIDE SEQUENCE [LARGE SCALE GENOMIC DNA]</scope>
    <source>
        <strain evidence="1 2">FSL L7-1833</strain>
    </source>
</reference>
<proteinExistence type="predicted"/>
<evidence type="ECO:0000313" key="1">
    <source>
        <dbReference type="EMBL" id="MBC1333440.1"/>
    </source>
</evidence>
<dbReference type="EMBL" id="JAAROL010000010">
    <property type="protein sequence ID" value="MBC1333440.1"/>
    <property type="molecule type" value="Genomic_DNA"/>
</dbReference>
<dbReference type="Proteomes" id="UP000532866">
    <property type="component" value="Unassembled WGS sequence"/>
</dbReference>
<evidence type="ECO:0000313" key="2">
    <source>
        <dbReference type="Proteomes" id="UP000532866"/>
    </source>
</evidence>
<dbReference type="AlphaFoldDB" id="A0A7X0WGK0"/>